<accession>A0A6A6DHL3</accession>
<dbReference type="EMBL" id="ML994681">
    <property type="protein sequence ID" value="KAF2177938.1"/>
    <property type="molecule type" value="Genomic_DNA"/>
</dbReference>
<gene>
    <name evidence="2" type="ORF">K469DRAFT_754882</name>
</gene>
<dbReference type="Proteomes" id="UP000800200">
    <property type="component" value="Unassembled WGS sequence"/>
</dbReference>
<reference evidence="2" key="1">
    <citation type="journal article" date="2020" name="Stud. Mycol.">
        <title>101 Dothideomycetes genomes: a test case for predicting lifestyles and emergence of pathogens.</title>
        <authorList>
            <person name="Haridas S."/>
            <person name="Albert R."/>
            <person name="Binder M."/>
            <person name="Bloem J."/>
            <person name="Labutti K."/>
            <person name="Salamov A."/>
            <person name="Andreopoulos B."/>
            <person name="Baker S."/>
            <person name="Barry K."/>
            <person name="Bills G."/>
            <person name="Bluhm B."/>
            <person name="Cannon C."/>
            <person name="Castanera R."/>
            <person name="Culley D."/>
            <person name="Daum C."/>
            <person name="Ezra D."/>
            <person name="Gonzalez J."/>
            <person name="Henrissat B."/>
            <person name="Kuo A."/>
            <person name="Liang C."/>
            <person name="Lipzen A."/>
            <person name="Lutzoni F."/>
            <person name="Magnuson J."/>
            <person name="Mondo S."/>
            <person name="Nolan M."/>
            <person name="Ohm R."/>
            <person name="Pangilinan J."/>
            <person name="Park H.-J."/>
            <person name="Ramirez L."/>
            <person name="Alfaro M."/>
            <person name="Sun H."/>
            <person name="Tritt A."/>
            <person name="Yoshinaga Y."/>
            <person name="Zwiers L.-H."/>
            <person name="Turgeon B."/>
            <person name="Goodwin S."/>
            <person name="Spatafora J."/>
            <person name="Crous P."/>
            <person name="Grigoriev I."/>
        </authorList>
    </citation>
    <scope>NUCLEOTIDE SEQUENCE</scope>
    <source>
        <strain evidence="2">CBS 207.26</strain>
    </source>
</reference>
<organism evidence="2 3">
    <name type="scientific">Zopfia rhizophila CBS 207.26</name>
    <dbReference type="NCBI Taxonomy" id="1314779"/>
    <lineage>
        <taxon>Eukaryota</taxon>
        <taxon>Fungi</taxon>
        <taxon>Dikarya</taxon>
        <taxon>Ascomycota</taxon>
        <taxon>Pezizomycotina</taxon>
        <taxon>Dothideomycetes</taxon>
        <taxon>Dothideomycetes incertae sedis</taxon>
        <taxon>Zopfiaceae</taxon>
        <taxon>Zopfia</taxon>
    </lineage>
</organism>
<keyword evidence="1" id="KW-0732">Signal</keyword>
<dbReference type="OrthoDB" id="3745536at2759"/>
<feature type="signal peptide" evidence="1">
    <location>
        <begin position="1"/>
        <end position="19"/>
    </location>
</feature>
<dbReference type="AlphaFoldDB" id="A0A6A6DHL3"/>
<evidence type="ECO:0000313" key="3">
    <source>
        <dbReference type="Proteomes" id="UP000800200"/>
    </source>
</evidence>
<proteinExistence type="predicted"/>
<feature type="chain" id="PRO_5025346139" evidence="1">
    <location>
        <begin position="20"/>
        <end position="126"/>
    </location>
</feature>
<sequence>MYTKAIITSLVLALTGVQAAPSANLTPRQGLPQVSLFNELSCQNPNGSFDPIPTNLCQTISGGPNGPAFGGRVDGNFPGQCTYVFYTDSGCNSTNFIRITNANVNQCFHIIDGQPVGSVMAENCQL</sequence>
<evidence type="ECO:0000256" key="1">
    <source>
        <dbReference type="SAM" id="SignalP"/>
    </source>
</evidence>
<keyword evidence="3" id="KW-1185">Reference proteome</keyword>
<evidence type="ECO:0000313" key="2">
    <source>
        <dbReference type="EMBL" id="KAF2177938.1"/>
    </source>
</evidence>
<name>A0A6A6DHL3_9PEZI</name>
<protein>
    <submittedName>
        <fullName evidence="2">Uncharacterized protein</fullName>
    </submittedName>
</protein>